<evidence type="ECO:0000256" key="1">
    <source>
        <dbReference type="ARBA" id="ARBA00004609"/>
    </source>
</evidence>
<dbReference type="InterPro" id="IPR000528">
    <property type="entry name" value="Plant_nsLTP"/>
</dbReference>
<keyword evidence="4 9" id="KW-0732">Signal</keyword>
<evidence type="ECO:0000256" key="2">
    <source>
        <dbReference type="ARBA" id="ARBA00009748"/>
    </source>
</evidence>
<sequence length="180" mass="18302">MASAASKPTATPALPLFAFISILFLSLISNTTLATTTRAHAPAPAPVQDCSTYLADLADCIDFVEQGSNSTKPTASCCTGLKKVVRENERCLCDALGNSQDYGIKLNMSRAVAMPSACGVTTPSSSNCRTSVAPAIAPVPGSSGPQSPPAVNSVAVTLIPVSAFAVSAGIFAISLHFLIG</sequence>
<feature type="transmembrane region" description="Helical" evidence="8">
    <location>
        <begin position="154"/>
        <end position="179"/>
    </location>
</feature>
<evidence type="ECO:0000313" key="11">
    <source>
        <dbReference type="EMBL" id="KAF3322993.1"/>
    </source>
</evidence>
<accession>A0A833VHD4</accession>
<keyword evidence="3" id="KW-0336">GPI-anchor</keyword>
<name>A0A833VHD4_9POAL</name>
<dbReference type="GO" id="GO:0005886">
    <property type="term" value="C:plasma membrane"/>
    <property type="evidence" value="ECO:0007669"/>
    <property type="project" value="UniProtKB-SubCell"/>
</dbReference>
<feature type="chain" id="PRO_5032997091" description="Bifunctional inhibitor/plant lipid transfer protein/seed storage helical domain-containing protein" evidence="9">
    <location>
        <begin position="35"/>
        <end position="180"/>
    </location>
</feature>
<reference evidence="11" key="1">
    <citation type="submission" date="2020-01" db="EMBL/GenBank/DDBJ databases">
        <title>Genome sequence of Kobresia littledalei, the first chromosome-level genome in the family Cyperaceae.</title>
        <authorList>
            <person name="Qu G."/>
        </authorList>
    </citation>
    <scope>NUCLEOTIDE SEQUENCE</scope>
    <source>
        <strain evidence="11">C.B.Clarke</strain>
        <tissue evidence="11">Leaf</tissue>
    </source>
</reference>
<dbReference type="PRINTS" id="PR00382">
    <property type="entry name" value="LIPIDTRNSFER"/>
</dbReference>
<evidence type="ECO:0000256" key="6">
    <source>
        <dbReference type="ARBA" id="ARBA00023180"/>
    </source>
</evidence>
<protein>
    <recommendedName>
        <fullName evidence="10">Bifunctional inhibitor/plant lipid transfer protein/seed storage helical domain-containing protein</fullName>
    </recommendedName>
</protein>
<dbReference type="Proteomes" id="UP000623129">
    <property type="component" value="Unassembled WGS sequence"/>
</dbReference>
<evidence type="ECO:0000256" key="5">
    <source>
        <dbReference type="ARBA" id="ARBA00023157"/>
    </source>
</evidence>
<keyword evidence="7" id="KW-0449">Lipoprotein</keyword>
<dbReference type="Pfam" id="PF14368">
    <property type="entry name" value="LTP_2"/>
    <property type="match status" value="1"/>
</dbReference>
<dbReference type="InterPro" id="IPR016140">
    <property type="entry name" value="Bifunc_inhib/LTP/seed_store"/>
</dbReference>
<evidence type="ECO:0000256" key="3">
    <source>
        <dbReference type="ARBA" id="ARBA00022622"/>
    </source>
</evidence>
<dbReference type="Gene3D" id="1.10.110.10">
    <property type="entry name" value="Plant lipid-transfer and hydrophobic proteins"/>
    <property type="match status" value="1"/>
</dbReference>
<dbReference type="AlphaFoldDB" id="A0A833VHD4"/>
<organism evidence="11 12">
    <name type="scientific">Carex littledalei</name>
    <dbReference type="NCBI Taxonomy" id="544730"/>
    <lineage>
        <taxon>Eukaryota</taxon>
        <taxon>Viridiplantae</taxon>
        <taxon>Streptophyta</taxon>
        <taxon>Embryophyta</taxon>
        <taxon>Tracheophyta</taxon>
        <taxon>Spermatophyta</taxon>
        <taxon>Magnoliopsida</taxon>
        <taxon>Liliopsida</taxon>
        <taxon>Poales</taxon>
        <taxon>Cyperaceae</taxon>
        <taxon>Cyperoideae</taxon>
        <taxon>Cariceae</taxon>
        <taxon>Carex</taxon>
        <taxon>Carex subgen. Euthyceras</taxon>
    </lineage>
</organism>
<dbReference type="PANTHER" id="PTHR33044">
    <property type="entry name" value="BIFUNCTIONAL INHIBITOR/LIPID-TRANSFER PROTEIN/SEED STORAGE 2S ALBUMIN SUPERFAMILY PROTEIN-RELATED"/>
    <property type="match status" value="1"/>
</dbReference>
<dbReference type="FunFam" id="1.10.110.10:FF:000001">
    <property type="entry name" value="Bifunctional inhibitor/lipid-transfer protein/seed storage 2S albumin superfamily protein"/>
    <property type="match status" value="1"/>
</dbReference>
<dbReference type="EMBL" id="SWLB01000024">
    <property type="protein sequence ID" value="KAF3322993.1"/>
    <property type="molecule type" value="Genomic_DNA"/>
</dbReference>
<evidence type="ECO:0000256" key="8">
    <source>
        <dbReference type="SAM" id="Phobius"/>
    </source>
</evidence>
<proteinExistence type="inferred from homology"/>
<comment type="similarity">
    <text evidence="2">Belongs to the plant LTP family.</text>
</comment>
<dbReference type="OrthoDB" id="659547at2759"/>
<feature type="signal peptide" evidence="9">
    <location>
        <begin position="1"/>
        <end position="34"/>
    </location>
</feature>
<dbReference type="CDD" id="cd00010">
    <property type="entry name" value="AAI_LTSS"/>
    <property type="match status" value="1"/>
</dbReference>
<keyword evidence="8" id="KW-1133">Transmembrane helix</keyword>
<evidence type="ECO:0000256" key="7">
    <source>
        <dbReference type="ARBA" id="ARBA00023288"/>
    </source>
</evidence>
<keyword evidence="8" id="KW-0812">Transmembrane</keyword>
<evidence type="ECO:0000259" key="10">
    <source>
        <dbReference type="SMART" id="SM00499"/>
    </source>
</evidence>
<evidence type="ECO:0000256" key="4">
    <source>
        <dbReference type="ARBA" id="ARBA00022729"/>
    </source>
</evidence>
<gene>
    <name evidence="11" type="ORF">FCM35_KLT12982</name>
</gene>
<keyword evidence="8" id="KW-0472">Membrane</keyword>
<keyword evidence="5" id="KW-1015">Disulfide bond</keyword>
<dbReference type="SMART" id="SM00499">
    <property type="entry name" value="AAI"/>
    <property type="match status" value="1"/>
</dbReference>
<feature type="domain" description="Bifunctional inhibitor/plant lipid transfer protein/seed storage helical" evidence="10">
    <location>
        <begin position="50"/>
        <end position="128"/>
    </location>
</feature>
<evidence type="ECO:0000313" key="12">
    <source>
        <dbReference type="Proteomes" id="UP000623129"/>
    </source>
</evidence>
<keyword evidence="12" id="KW-1185">Reference proteome</keyword>
<comment type="subcellular location">
    <subcellularLocation>
        <location evidence="1">Cell membrane</location>
        <topology evidence="1">Lipid-anchor</topology>
        <topology evidence="1">GPI-anchor</topology>
    </subcellularLocation>
</comment>
<keyword evidence="6" id="KW-0325">Glycoprotein</keyword>
<evidence type="ECO:0000256" key="9">
    <source>
        <dbReference type="SAM" id="SignalP"/>
    </source>
</evidence>
<comment type="caution">
    <text evidence="11">The sequence shown here is derived from an EMBL/GenBank/DDBJ whole genome shotgun (WGS) entry which is preliminary data.</text>
</comment>
<dbReference type="GO" id="GO:0008289">
    <property type="term" value="F:lipid binding"/>
    <property type="evidence" value="ECO:0007669"/>
    <property type="project" value="InterPro"/>
</dbReference>
<dbReference type="SUPFAM" id="SSF47699">
    <property type="entry name" value="Bifunctional inhibitor/lipid-transfer protein/seed storage 2S albumin"/>
    <property type="match status" value="1"/>
</dbReference>
<dbReference type="InterPro" id="IPR043325">
    <property type="entry name" value="LTSS"/>
</dbReference>
<dbReference type="GO" id="GO:0098552">
    <property type="term" value="C:side of membrane"/>
    <property type="evidence" value="ECO:0007669"/>
    <property type="project" value="UniProtKB-KW"/>
</dbReference>
<dbReference type="InterPro" id="IPR036312">
    <property type="entry name" value="Bifun_inhib/LTP/seed_sf"/>
</dbReference>
<dbReference type="GO" id="GO:0006869">
    <property type="term" value="P:lipid transport"/>
    <property type="evidence" value="ECO:0007669"/>
    <property type="project" value="InterPro"/>
</dbReference>